<dbReference type="Gene3D" id="3.40.50.150">
    <property type="entry name" value="Vaccinia Virus protein VP39"/>
    <property type="match status" value="1"/>
</dbReference>
<keyword evidence="2" id="KW-1185">Reference proteome</keyword>
<dbReference type="InterPro" id="IPR029063">
    <property type="entry name" value="SAM-dependent_MTases_sf"/>
</dbReference>
<dbReference type="EMBL" id="PQXL01000001">
    <property type="protein sequence ID" value="THV56046.1"/>
    <property type="molecule type" value="Genomic_DNA"/>
</dbReference>
<accession>A0A4V4HW70</accession>
<dbReference type="GO" id="GO:0008757">
    <property type="term" value="F:S-adenosylmethionine-dependent methyltransferase activity"/>
    <property type="evidence" value="ECO:0007669"/>
    <property type="project" value="UniProtKB-ARBA"/>
</dbReference>
<protein>
    <submittedName>
        <fullName evidence="1">Uncharacterized protein</fullName>
    </submittedName>
</protein>
<gene>
    <name evidence="1" type="ORF">BGAL_0001g01080</name>
</gene>
<dbReference type="PANTHER" id="PTHR14614">
    <property type="entry name" value="HEPATOCELLULAR CARCINOMA-ASSOCIATED ANTIGEN"/>
    <property type="match status" value="1"/>
</dbReference>
<dbReference type="OrthoDB" id="413520at2759"/>
<dbReference type="Proteomes" id="UP000308671">
    <property type="component" value="Unassembled WGS sequence"/>
</dbReference>
<reference evidence="1 2" key="1">
    <citation type="submission" date="2017-12" db="EMBL/GenBank/DDBJ databases">
        <title>Comparative genomics of Botrytis spp.</title>
        <authorList>
            <person name="Valero-Jimenez C.A."/>
            <person name="Tapia P."/>
            <person name="Veloso J."/>
            <person name="Silva-Moreno E."/>
            <person name="Staats M."/>
            <person name="Valdes J.H."/>
            <person name="Van Kan J.A.L."/>
        </authorList>
    </citation>
    <scope>NUCLEOTIDE SEQUENCE [LARGE SCALE GENOMIC DNA]</scope>
    <source>
        <strain evidence="1 2">MUCL435</strain>
    </source>
</reference>
<sequence>MHYIRLFKQPRLLPTASSASSSSPRILSAKITITTDLGESYLMSDVKLRAEVEVHGKSLGSGKEYIWKGTNGMRSLEIQIPIKVPRGVEQWTTMVVAPAENTYGVDSLEHVLAISQNEGGIVKVRSRSFDLKTGATRSEGMAERVFSTGFGRRDKIHIWEETGESIARHIWDAGLVLSSYLSSLGSSSRPAGSLPTLEKFLSTQQDINILELGAGCGIVGITLAKVFSDRINNILLTDLPEASEILEKNLSAMTPDSDVSLCNFCSHQVLDWSAPLPQDVRSERWELVVVADCTYNPDVVPDLVHTLTRVRDGNPGTLVLLAMKVRHDSEMVFFELMEKEGFGIVEKCKVPLGMVGEESQEIEIFVFR</sequence>
<organism evidence="1 2">
    <name type="scientific">Botrytis galanthina</name>
    <dbReference type="NCBI Taxonomy" id="278940"/>
    <lineage>
        <taxon>Eukaryota</taxon>
        <taxon>Fungi</taxon>
        <taxon>Dikarya</taxon>
        <taxon>Ascomycota</taxon>
        <taxon>Pezizomycotina</taxon>
        <taxon>Leotiomycetes</taxon>
        <taxon>Helotiales</taxon>
        <taxon>Sclerotiniaceae</taxon>
        <taxon>Botrytis</taxon>
    </lineage>
</organism>
<evidence type="ECO:0000313" key="1">
    <source>
        <dbReference type="EMBL" id="THV56046.1"/>
    </source>
</evidence>
<dbReference type="Pfam" id="PF10294">
    <property type="entry name" value="Methyltransf_16"/>
    <property type="match status" value="1"/>
</dbReference>
<dbReference type="AlphaFoldDB" id="A0A4V4HW70"/>
<proteinExistence type="predicted"/>
<dbReference type="GO" id="GO:0005829">
    <property type="term" value="C:cytosol"/>
    <property type="evidence" value="ECO:0007669"/>
    <property type="project" value="TreeGrafter"/>
</dbReference>
<name>A0A4V4HW70_9HELO</name>
<evidence type="ECO:0000313" key="2">
    <source>
        <dbReference type="Proteomes" id="UP000308671"/>
    </source>
</evidence>
<dbReference type="PANTHER" id="PTHR14614:SF132">
    <property type="entry name" value="PROTEIN-LYSINE METHYLTRANSFERASE C42C1.13"/>
    <property type="match status" value="1"/>
</dbReference>
<comment type="caution">
    <text evidence="1">The sequence shown here is derived from an EMBL/GenBank/DDBJ whole genome shotgun (WGS) entry which is preliminary data.</text>
</comment>
<dbReference type="SUPFAM" id="SSF53335">
    <property type="entry name" value="S-adenosyl-L-methionine-dependent methyltransferases"/>
    <property type="match status" value="1"/>
</dbReference>
<dbReference type="InterPro" id="IPR019410">
    <property type="entry name" value="Methyltransf_16"/>
</dbReference>